<proteinExistence type="predicted"/>
<accession>A0A6H5IDZ4</accession>
<organism evidence="1 2">
    <name type="scientific">Trichogramma brassicae</name>
    <dbReference type="NCBI Taxonomy" id="86971"/>
    <lineage>
        <taxon>Eukaryota</taxon>
        <taxon>Metazoa</taxon>
        <taxon>Ecdysozoa</taxon>
        <taxon>Arthropoda</taxon>
        <taxon>Hexapoda</taxon>
        <taxon>Insecta</taxon>
        <taxon>Pterygota</taxon>
        <taxon>Neoptera</taxon>
        <taxon>Endopterygota</taxon>
        <taxon>Hymenoptera</taxon>
        <taxon>Apocrita</taxon>
        <taxon>Proctotrupomorpha</taxon>
        <taxon>Chalcidoidea</taxon>
        <taxon>Trichogrammatidae</taxon>
        <taxon>Trichogramma</taxon>
    </lineage>
</organism>
<sequence length="69" mass="7172">MAIPGYNLVRCGRGLLAPPGSRSNRGNTRVSRGRALTAWSTHPGCLELTKACGITLIPSGPTNHTTAAD</sequence>
<evidence type="ECO:0000313" key="1">
    <source>
        <dbReference type="EMBL" id="CAB0034756.1"/>
    </source>
</evidence>
<reference evidence="1 2" key="1">
    <citation type="submission" date="2020-02" db="EMBL/GenBank/DDBJ databases">
        <authorList>
            <person name="Ferguson B K."/>
        </authorList>
    </citation>
    <scope>NUCLEOTIDE SEQUENCE [LARGE SCALE GENOMIC DNA]</scope>
</reference>
<dbReference type="Proteomes" id="UP000479190">
    <property type="component" value="Unassembled WGS sequence"/>
</dbReference>
<dbReference type="EMBL" id="CADCXV010000753">
    <property type="protein sequence ID" value="CAB0034756.1"/>
    <property type="molecule type" value="Genomic_DNA"/>
</dbReference>
<keyword evidence="2" id="KW-1185">Reference proteome</keyword>
<evidence type="ECO:0000313" key="2">
    <source>
        <dbReference type="Proteomes" id="UP000479190"/>
    </source>
</evidence>
<dbReference type="AlphaFoldDB" id="A0A6H5IDZ4"/>
<gene>
    <name evidence="1" type="ORF">TBRA_LOCUS6654</name>
</gene>
<name>A0A6H5IDZ4_9HYME</name>
<protein>
    <submittedName>
        <fullName evidence="1">Uncharacterized protein</fullName>
    </submittedName>
</protein>